<accession>A0ABW6UJL1</accession>
<reference evidence="1 2" key="1">
    <citation type="submission" date="2024-10" db="EMBL/GenBank/DDBJ databases">
        <title>The Natural Products Discovery Center: Release of the First 8490 Sequenced Strains for Exploring Actinobacteria Biosynthetic Diversity.</title>
        <authorList>
            <person name="Kalkreuter E."/>
            <person name="Kautsar S.A."/>
            <person name="Yang D."/>
            <person name="Bader C.D."/>
            <person name="Teijaro C.N."/>
            <person name="Fluegel L."/>
            <person name="Davis C.M."/>
            <person name="Simpson J.R."/>
            <person name="Lauterbach L."/>
            <person name="Steele A.D."/>
            <person name="Gui C."/>
            <person name="Meng S."/>
            <person name="Li G."/>
            <person name="Viehrig K."/>
            <person name="Ye F."/>
            <person name="Su P."/>
            <person name="Kiefer A.F."/>
            <person name="Nichols A."/>
            <person name="Cepeda A.J."/>
            <person name="Yan W."/>
            <person name="Fan B."/>
            <person name="Jiang Y."/>
            <person name="Adhikari A."/>
            <person name="Zheng C.-J."/>
            <person name="Schuster L."/>
            <person name="Cowan T.M."/>
            <person name="Smanski M.J."/>
            <person name="Chevrette M.G."/>
            <person name="De Carvalho L.P.S."/>
            <person name="Shen B."/>
        </authorList>
    </citation>
    <scope>NUCLEOTIDE SEQUENCE [LARGE SCALE GENOMIC DNA]</scope>
    <source>
        <strain evidence="1 2">NPDC001390</strain>
    </source>
</reference>
<dbReference type="Proteomes" id="UP001602058">
    <property type="component" value="Unassembled WGS sequence"/>
</dbReference>
<dbReference type="RefSeq" id="WP_387888047.1">
    <property type="nucleotide sequence ID" value="NZ_JBIAWJ010000009.1"/>
</dbReference>
<dbReference type="EMBL" id="JBIAWJ010000009">
    <property type="protein sequence ID" value="MFF4523613.1"/>
    <property type="molecule type" value="Genomic_DNA"/>
</dbReference>
<evidence type="ECO:0000313" key="2">
    <source>
        <dbReference type="Proteomes" id="UP001602058"/>
    </source>
</evidence>
<name>A0ABW6UJL1_9ACTN</name>
<organism evidence="1 2">
    <name type="scientific">Streptomyces bluensis</name>
    <dbReference type="NCBI Taxonomy" id="33897"/>
    <lineage>
        <taxon>Bacteria</taxon>
        <taxon>Bacillati</taxon>
        <taxon>Actinomycetota</taxon>
        <taxon>Actinomycetes</taxon>
        <taxon>Kitasatosporales</taxon>
        <taxon>Streptomycetaceae</taxon>
        <taxon>Streptomyces</taxon>
    </lineage>
</organism>
<protein>
    <submittedName>
        <fullName evidence="1">Uncharacterized protein</fullName>
    </submittedName>
</protein>
<sequence length="74" mass="7705">MSPGEGVPQIDDLTVRGRALEGLTGSVLADGSEPRPVYLDIGSGAVGQATSEWWRTAGGCAGREQRPAVEPVLR</sequence>
<gene>
    <name evidence="1" type="ORF">ACFY1D_19670</name>
</gene>
<keyword evidence="2" id="KW-1185">Reference proteome</keyword>
<evidence type="ECO:0000313" key="1">
    <source>
        <dbReference type="EMBL" id="MFF4523613.1"/>
    </source>
</evidence>
<comment type="caution">
    <text evidence="1">The sequence shown here is derived from an EMBL/GenBank/DDBJ whole genome shotgun (WGS) entry which is preliminary data.</text>
</comment>
<proteinExistence type="predicted"/>